<dbReference type="RefSeq" id="WP_086745856.1">
    <property type="nucleotide sequence ID" value="NZ_MWPV01000008.1"/>
</dbReference>
<keyword evidence="5 9" id="KW-0798">TonB box</keyword>
<dbReference type="GO" id="GO:0009279">
    <property type="term" value="C:cell outer membrane"/>
    <property type="evidence" value="ECO:0007669"/>
    <property type="project" value="UniProtKB-SubCell"/>
</dbReference>
<reference evidence="14 15" key="1">
    <citation type="submission" date="2017-02" db="EMBL/GenBank/DDBJ databases">
        <title>Pseudoalteromonas ulvae TC14 Genome.</title>
        <authorList>
            <person name="Molmeret M."/>
        </authorList>
    </citation>
    <scope>NUCLEOTIDE SEQUENCE [LARGE SCALE GENOMIC DNA]</scope>
    <source>
        <strain evidence="14">TC14</strain>
    </source>
</reference>
<dbReference type="Pfam" id="PF00593">
    <property type="entry name" value="TonB_dep_Rec_b-barrel"/>
    <property type="match status" value="1"/>
</dbReference>
<proteinExistence type="inferred from homology"/>
<dbReference type="AlphaFoldDB" id="A0A244CLT8"/>
<comment type="caution">
    <text evidence="14">The sequence shown here is derived from an EMBL/GenBank/DDBJ whole genome shotgun (WGS) entry which is preliminary data.</text>
</comment>
<keyword evidence="14" id="KW-0675">Receptor</keyword>
<dbReference type="Pfam" id="PF07715">
    <property type="entry name" value="Plug"/>
    <property type="match status" value="1"/>
</dbReference>
<evidence type="ECO:0000259" key="13">
    <source>
        <dbReference type="Pfam" id="PF07715"/>
    </source>
</evidence>
<evidence type="ECO:0000259" key="12">
    <source>
        <dbReference type="Pfam" id="PF00593"/>
    </source>
</evidence>
<dbReference type="InterPro" id="IPR012910">
    <property type="entry name" value="Plug_dom"/>
</dbReference>
<evidence type="ECO:0000256" key="11">
    <source>
        <dbReference type="SAM" id="SignalP"/>
    </source>
</evidence>
<dbReference type="PANTHER" id="PTHR47234:SF2">
    <property type="entry name" value="TONB-DEPENDENT RECEPTOR"/>
    <property type="match status" value="1"/>
</dbReference>
<evidence type="ECO:0000256" key="7">
    <source>
        <dbReference type="ARBA" id="ARBA00023237"/>
    </source>
</evidence>
<keyword evidence="11" id="KW-0732">Signal</keyword>
<dbReference type="Gene3D" id="2.40.170.20">
    <property type="entry name" value="TonB-dependent receptor, beta-barrel domain"/>
    <property type="match status" value="1"/>
</dbReference>
<feature type="signal peptide" evidence="11">
    <location>
        <begin position="1"/>
        <end position="27"/>
    </location>
</feature>
<feature type="compositionally biased region" description="Polar residues" evidence="10">
    <location>
        <begin position="258"/>
        <end position="267"/>
    </location>
</feature>
<evidence type="ECO:0000256" key="6">
    <source>
        <dbReference type="ARBA" id="ARBA00023136"/>
    </source>
</evidence>
<evidence type="ECO:0000313" key="14">
    <source>
        <dbReference type="EMBL" id="OUL55933.1"/>
    </source>
</evidence>
<evidence type="ECO:0000256" key="2">
    <source>
        <dbReference type="ARBA" id="ARBA00022448"/>
    </source>
</evidence>
<dbReference type="Proteomes" id="UP000194841">
    <property type="component" value="Unassembled WGS sequence"/>
</dbReference>
<comment type="similarity">
    <text evidence="8 9">Belongs to the TonB-dependent receptor family.</text>
</comment>
<evidence type="ECO:0000313" key="15">
    <source>
        <dbReference type="Proteomes" id="UP000194841"/>
    </source>
</evidence>
<organism evidence="14 15">
    <name type="scientific">Pseudoalteromonas ulvae</name>
    <dbReference type="NCBI Taxonomy" id="107327"/>
    <lineage>
        <taxon>Bacteria</taxon>
        <taxon>Pseudomonadati</taxon>
        <taxon>Pseudomonadota</taxon>
        <taxon>Gammaproteobacteria</taxon>
        <taxon>Alteromonadales</taxon>
        <taxon>Pseudoalteromonadaceae</taxon>
        <taxon>Pseudoalteromonas</taxon>
    </lineage>
</organism>
<feature type="domain" description="TonB-dependent receptor-like beta-barrel" evidence="12">
    <location>
        <begin position="362"/>
        <end position="938"/>
    </location>
</feature>
<keyword evidence="3 8" id="KW-1134">Transmembrane beta strand</keyword>
<dbReference type="InterPro" id="IPR037066">
    <property type="entry name" value="Plug_dom_sf"/>
</dbReference>
<comment type="subcellular location">
    <subcellularLocation>
        <location evidence="1 8">Cell outer membrane</location>
        <topology evidence="1 8">Multi-pass membrane protein</topology>
    </subcellularLocation>
</comment>
<dbReference type="Gene3D" id="2.170.130.10">
    <property type="entry name" value="TonB-dependent receptor, plug domain"/>
    <property type="match status" value="1"/>
</dbReference>
<sequence length="974" mass="104934">MFNLKLSTLHLAIGSALFAGIGFNVHAAEEGVDAVERIQVTGSRIKRTDMEGANPVTTIDAAAISKMSVNNVGDLLQNLTSSAGAAVNTQTNNGGDSSTRFSLRGIGDERTLVLINGRRVVAGGSGANASVDLNTIPTSIVKRVEVLKDGASATYGSDAIAGVVNIITHTDMEGFEVKVNAGQSGESDAKSKGIDFTFGASSDRGNVVFALGYNDQGDAFQGDRSFSEYELRAYPDGSTQQGGSSAPPWAHVDGAPGSANNPEAPNADTNVTRGPEFGSWRDYSGATDAFNYNPVNYLQTPSSRKYANVFANYLLGEFGFLGEVNSFAEASYVQTNGDRLIAPEPLAPLAFFQTAAPYSPDNYYNRTQGPKDADGNSYTLNDWRRRMLETGGRANFRDYKTFRTVVGFNGVFDNGWDWEISYNYGQSDSVERAEGYFNLDRVAEAVGPTGWLDENGALITDANGNPLVEANGSQMVCLNADGAVIDGCVPLNIFGQPGTDSEISPDMLQYISGAYNTTELGQNRQEVLSAVVSGDLFDLPAGAVGFAAGYEKRKESGYYKPDTLILGGITTAGSAVSTKGGYDVEEVFGEVIIPIFDEAPMAHMLEVNAAFRYSDYDTFGSNTSGKIGIKWMPVESLLVRATVSDAFRAPTIDDLVGGSAIGFPEASDPCDADTYSNPADYQAVRNSPNWANCVSTGVPQSGYSSGGVEQIPSNTGGAVNWGGSVVLEPETADVLTLGFVYTPEFFENFSMSVDYWEIQLTNALSTVGTQSTLDGCFNNGDYCDRIDRFKSDSAIPGNIKTVDDYAVNVGGIDTSGVDFDLRYRFESSFGDWRLGLDGTYLLEYDKHLASQTIDHVGRFEGDHDGHFAKLKTNFTIGWSLDDFDATLTTRYIDSVVEVEQGWWTAPFERTVESNVVVDLQGNYAVTDHLTVTLGVDNLFDQEPPFVYSAFGANTDVSTYDIVGRYMYMRAQVRF</sequence>
<name>A0A244CLT8_PSEDV</name>
<dbReference type="InterPro" id="IPR039426">
    <property type="entry name" value="TonB-dep_rcpt-like"/>
</dbReference>
<evidence type="ECO:0000256" key="3">
    <source>
        <dbReference type="ARBA" id="ARBA00022452"/>
    </source>
</evidence>
<evidence type="ECO:0000256" key="1">
    <source>
        <dbReference type="ARBA" id="ARBA00004571"/>
    </source>
</evidence>
<keyword evidence="2 8" id="KW-0813">Transport</keyword>
<evidence type="ECO:0000256" key="10">
    <source>
        <dbReference type="SAM" id="MobiDB-lite"/>
    </source>
</evidence>
<keyword evidence="15" id="KW-1185">Reference proteome</keyword>
<keyword evidence="7 8" id="KW-0998">Cell outer membrane</keyword>
<evidence type="ECO:0000256" key="8">
    <source>
        <dbReference type="PROSITE-ProRule" id="PRU01360"/>
    </source>
</evidence>
<dbReference type="InterPro" id="IPR036942">
    <property type="entry name" value="Beta-barrel_TonB_sf"/>
</dbReference>
<keyword evidence="6 8" id="KW-0472">Membrane</keyword>
<dbReference type="SUPFAM" id="SSF56935">
    <property type="entry name" value="Porins"/>
    <property type="match status" value="1"/>
</dbReference>
<keyword evidence="4 8" id="KW-0812">Transmembrane</keyword>
<evidence type="ECO:0000256" key="4">
    <source>
        <dbReference type="ARBA" id="ARBA00022692"/>
    </source>
</evidence>
<feature type="domain" description="TonB-dependent receptor plug" evidence="13">
    <location>
        <begin position="50"/>
        <end position="163"/>
    </location>
</feature>
<feature type="chain" id="PRO_5012873808" evidence="11">
    <location>
        <begin position="28"/>
        <end position="974"/>
    </location>
</feature>
<feature type="region of interest" description="Disordered" evidence="10">
    <location>
        <begin position="234"/>
        <end position="267"/>
    </location>
</feature>
<dbReference type="EMBL" id="MWPV01000008">
    <property type="protein sequence ID" value="OUL55933.1"/>
    <property type="molecule type" value="Genomic_DNA"/>
</dbReference>
<evidence type="ECO:0000256" key="9">
    <source>
        <dbReference type="RuleBase" id="RU003357"/>
    </source>
</evidence>
<gene>
    <name evidence="14" type="ORF">B1199_19700</name>
</gene>
<dbReference type="InterPro" id="IPR000531">
    <property type="entry name" value="Beta-barrel_TonB"/>
</dbReference>
<dbReference type="OrthoDB" id="176248at2"/>
<dbReference type="PANTHER" id="PTHR47234">
    <property type="match status" value="1"/>
</dbReference>
<protein>
    <submittedName>
        <fullName evidence="14">TonB-dependent receptor</fullName>
    </submittedName>
</protein>
<dbReference type="PROSITE" id="PS52016">
    <property type="entry name" value="TONB_DEPENDENT_REC_3"/>
    <property type="match status" value="1"/>
</dbReference>
<evidence type="ECO:0000256" key="5">
    <source>
        <dbReference type="ARBA" id="ARBA00023077"/>
    </source>
</evidence>
<accession>A0A244CLT8</accession>